<accession>A0A5N5QIG0</accession>
<feature type="domain" description="DUSP" evidence="9">
    <location>
        <begin position="1"/>
        <end position="100"/>
    </location>
</feature>
<gene>
    <name evidence="10" type="ORF">CTheo_5037</name>
</gene>
<sequence>MISIAMQMALEPDTYWFVISRKWFRAWEAAVLSKPSKEFPTVTEETLGPVDNSDILRLETSGILPDLVEGYDAEFVPEDAWNNFVMWYGQPVGELKRRVIAYPTATGMLETRIEVHPPTFHAFVLSHNPTSIRHVTFKISSHSPISVLAAQAAALLGVPNTKKYRVWNMPPKTPNSGITVGSVIRNTLLPIPLDSDAPLTELNRLSRVLGVEVYSDDQWLLDAESVSIPIDPSSAVNFEGADVEPRPGVPFSGRPAGMPVPRGTMGLKNLGHTCFMNAGLQCLLHIPELEQYFLQNLHRRELNPKNLLSKQGQFAIAFGILVQQVYPAAAKLSLTRVSGRYSSYVPLDFKGVVCRWVPTFAGYEECDSQELVGAVLDGLHEDLNRVLKKPYVEKPEWPEDSQGLSLTEIESRIAHETWVGHARRNDSIIADLFQGMYKSTLSCPECHKVSVTFDPFMSLSLPLPAPTWRHSVYFVPWDVQQQSVALRIHLPSDSTCKTLKKDLASKLNVNPKKHKFFRFFEDHVNITEVVGDEIIVAYELPVRATIFKSETAASDQFEHPLIIPVFHMCSNSTFGIPYLVVANSLNSESYQGTKSLVAERYKQYVQPNGVPNDSFELRIFSSNCNTMETGFRIDSPGASFVDWGTREHQFEGKPPIRPTEALVCVWHRDSWEQFFPHQSMFNSWEARLASEAKEMPKTRREEIYIADCLDELTKTERLGINDSWYCSRCQMHRQATKQIQLWKLPNILVLQLKRFAKRAKIDKMIKFPIHGLDLSERVGEPTSAGECVYDLFAVDDHKGDRMSTGHYTTFAKNESDGGWYHYQDAVVTPVSPESIVTPGAYVLFYRRRTASVQDILSKVGTRPDALK</sequence>
<comment type="caution">
    <text evidence="10">The sequence shown here is derived from an EMBL/GenBank/DDBJ whole genome shotgun (WGS) entry which is preliminary data.</text>
</comment>
<dbReference type="GO" id="GO:0016579">
    <property type="term" value="P:protein deubiquitination"/>
    <property type="evidence" value="ECO:0007669"/>
    <property type="project" value="InterPro"/>
</dbReference>
<dbReference type="EMBL" id="SSOP01000101">
    <property type="protein sequence ID" value="KAB5591530.1"/>
    <property type="molecule type" value="Genomic_DNA"/>
</dbReference>
<dbReference type="InterPro" id="IPR001394">
    <property type="entry name" value="Peptidase_C19_UCH"/>
</dbReference>
<dbReference type="Pfam" id="PF06337">
    <property type="entry name" value="DUSP"/>
    <property type="match status" value="1"/>
</dbReference>
<organism evidence="10 11">
    <name type="scientific">Ceratobasidium theobromae</name>
    <dbReference type="NCBI Taxonomy" id="1582974"/>
    <lineage>
        <taxon>Eukaryota</taxon>
        <taxon>Fungi</taxon>
        <taxon>Dikarya</taxon>
        <taxon>Basidiomycota</taxon>
        <taxon>Agaricomycotina</taxon>
        <taxon>Agaricomycetes</taxon>
        <taxon>Cantharellales</taxon>
        <taxon>Ceratobasidiaceae</taxon>
        <taxon>Ceratobasidium</taxon>
    </lineage>
</organism>
<evidence type="ECO:0000256" key="5">
    <source>
        <dbReference type="ARBA" id="ARBA00022786"/>
    </source>
</evidence>
<keyword evidence="11" id="KW-1185">Reference proteome</keyword>
<dbReference type="GO" id="GO:0006508">
    <property type="term" value="P:proteolysis"/>
    <property type="evidence" value="ECO:0007669"/>
    <property type="project" value="UniProtKB-KW"/>
</dbReference>
<evidence type="ECO:0000256" key="7">
    <source>
        <dbReference type="ARBA" id="ARBA00022807"/>
    </source>
</evidence>
<dbReference type="PANTHER" id="PTHR21646">
    <property type="entry name" value="UBIQUITIN CARBOXYL-TERMINAL HYDROLASE"/>
    <property type="match status" value="1"/>
</dbReference>
<dbReference type="Gene3D" id="3.30.2230.10">
    <property type="entry name" value="DUSP-like"/>
    <property type="match status" value="1"/>
</dbReference>
<dbReference type="GO" id="GO:0004843">
    <property type="term" value="F:cysteine-type deubiquitinase activity"/>
    <property type="evidence" value="ECO:0007669"/>
    <property type="project" value="UniProtKB-EC"/>
</dbReference>
<reference evidence="10 11" key="1">
    <citation type="journal article" date="2019" name="Fungal Biol. Biotechnol.">
        <title>Draft genome sequence of fastidious pathogen Ceratobasidium theobromae, which causes vascular-streak dieback in Theobroma cacao.</title>
        <authorList>
            <person name="Ali S.S."/>
            <person name="Asman A."/>
            <person name="Shao J."/>
            <person name="Firmansyah A.P."/>
            <person name="Susilo A.W."/>
            <person name="Rosmana A."/>
            <person name="McMahon P."/>
            <person name="Junaid M."/>
            <person name="Guest D."/>
            <person name="Kheng T.Y."/>
            <person name="Meinhardt L.W."/>
            <person name="Bailey B.A."/>
        </authorList>
    </citation>
    <scope>NUCLEOTIDE SEQUENCE [LARGE SCALE GENOMIC DNA]</scope>
    <source>
        <strain evidence="10 11">CT2</strain>
    </source>
</reference>
<dbReference type="InterPro" id="IPR035927">
    <property type="entry name" value="DUSP-like_sf"/>
</dbReference>
<dbReference type="InterPro" id="IPR018200">
    <property type="entry name" value="USP_CS"/>
</dbReference>
<evidence type="ECO:0000259" key="9">
    <source>
        <dbReference type="PROSITE" id="PS51283"/>
    </source>
</evidence>
<comment type="catalytic activity">
    <reaction evidence="1">
        <text>Thiol-dependent hydrolysis of ester, thioester, amide, peptide and isopeptide bonds formed by the C-terminal Gly of ubiquitin (a 76-residue protein attached to proteins as an intracellular targeting signal).</text>
        <dbReference type="EC" id="3.4.19.12"/>
    </reaction>
</comment>
<dbReference type="InterPro" id="IPR050185">
    <property type="entry name" value="Ub_carboxyl-term_hydrolase"/>
</dbReference>
<dbReference type="SMART" id="SM00695">
    <property type="entry name" value="DUSP"/>
    <property type="match status" value="1"/>
</dbReference>
<evidence type="ECO:0000313" key="10">
    <source>
        <dbReference type="EMBL" id="KAB5591530.1"/>
    </source>
</evidence>
<dbReference type="PANTHER" id="PTHR21646:SF24">
    <property type="entry name" value="UBIQUITIN CARBOXYL-TERMINAL HYDROLASE"/>
    <property type="match status" value="1"/>
</dbReference>
<keyword evidence="6" id="KW-0378">Hydrolase</keyword>
<evidence type="ECO:0000256" key="6">
    <source>
        <dbReference type="ARBA" id="ARBA00022801"/>
    </source>
</evidence>
<dbReference type="PROSITE" id="PS50235">
    <property type="entry name" value="USP_3"/>
    <property type="match status" value="1"/>
</dbReference>
<dbReference type="InterPro" id="IPR006615">
    <property type="entry name" value="Pept_C19_DUSP"/>
</dbReference>
<dbReference type="InterPro" id="IPR038765">
    <property type="entry name" value="Papain-like_cys_pep_sf"/>
</dbReference>
<keyword evidence="5" id="KW-0833">Ubl conjugation pathway</keyword>
<dbReference type="SUPFAM" id="SSF54001">
    <property type="entry name" value="Cysteine proteinases"/>
    <property type="match status" value="1"/>
</dbReference>
<evidence type="ECO:0000256" key="3">
    <source>
        <dbReference type="ARBA" id="ARBA00012759"/>
    </source>
</evidence>
<dbReference type="OrthoDB" id="292964at2759"/>
<evidence type="ECO:0000256" key="4">
    <source>
        <dbReference type="ARBA" id="ARBA00022670"/>
    </source>
</evidence>
<evidence type="ECO:0000259" key="8">
    <source>
        <dbReference type="PROSITE" id="PS50235"/>
    </source>
</evidence>
<evidence type="ECO:0000256" key="1">
    <source>
        <dbReference type="ARBA" id="ARBA00000707"/>
    </source>
</evidence>
<dbReference type="EC" id="3.4.19.12" evidence="3"/>
<dbReference type="Proteomes" id="UP000383932">
    <property type="component" value="Unassembled WGS sequence"/>
</dbReference>
<keyword evidence="4" id="KW-0645">Protease</keyword>
<evidence type="ECO:0000313" key="11">
    <source>
        <dbReference type="Proteomes" id="UP000383932"/>
    </source>
</evidence>
<comment type="similarity">
    <text evidence="2">Belongs to the peptidase C19 family.</text>
</comment>
<dbReference type="Pfam" id="PF00443">
    <property type="entry name" value="UCH"/>
    <property type="match status" value="1"/>
</dbReference>
<evidence type="ECO:0000256" key="2">
    <source>
        <dbReference type="ARBA" id="ARBA00009085"/>
    </source>
</evidence>
<name>A0A5N5QIG0_9AGAM</name>
<dbReference type="Gene3D" id="3.90.70.10">
    <property type="entry name" value="Cysteine proteinases"/>
    <property type="match status" value="2"/>
</dbReference>
<protein>
    <recommendedName>
        <fullName evidence="3">ubiquitinyl hydrolase 1</fullName>
        <ecNumber evidence="3">3.4.19.12</ecNumber>
    </recommendedName>
</protein>
<dbReference type="InterPro" id="IPR028889">
    <property type="entry name" value="USP"/>
</dbReference>
<feature type="domain" description="USP" evidence="8">
    <location>
        <begin position="265"/>
        <end position="848"/>
    </location>
</feature>
<dbReference type="PROSITE" id="PS51283">
    <property type="entry name" value="DUSP"/>
    <property type="match status" value="1"/>
</dbReference>
<dbReference type="PROSITE" id="PS00973">
    <property type="entry name" value="USP_2"/>
    <property type="match status" value="1"/>
</dbReference>
<dbReference type="AlphaFoldDB" id="A0A5N5QIG0"/>
<keyword evidence="7" id="KW-0788">Thiol protease</keyword>
<proteinExistence type="inferred from homology"/>
<dbReference type="SUPFAM" id="SSF143791">
    <property type="entry name" value="DUSP-like"/>
    <property type="match status" value="1"/>
</dbReference>